<evidence type="ECO:0000256" key="3">
    <source>
        <dbReference type="ARBA" id="ARBA00022490"/>
    </source>
</evidence>
<keyword evidence="11" id="KW-1185">Reference proteome</keyword>
<keyword evidence="5 8" id="KW-0378">Hydrolase</keyword>
<dbReference type="EMBL" id="BDFE01000015">
    <property type="protein sequence ID" value="GAU08655.1"/>
    <property type="molecule type" value="Genomic_DNA"/>
</dbReference>
<keyword evidence="3 8" id="KW-0963">Cytoplasm</keyword>
<dbReference type="GO" id="GO:0008859">
    <property type="term" value="F:exoribonuclease II activity"/>
    <property type="evidence" value="ECO:0007669"/>
    <property type="project" value="UniProtKB-UniRule"/>
</dbReference>
<comment type="similarity">
    <text evidence="8">Belongs to the RNR ribonuclease family. RNase R subfamily.</text>
</comment>
<dbReference type="Proteomes" id="UP000095200">
    <property type="component" value="Unassembled WGS sequence"/>
</dbReference>
<dbReference type="STRING" id="1592317.DPF_1371"/>
<dbReference type="Gene3D" id="1.10.10.10">
    <property type="entry name" value="Winged helix-like DNA-binding domain superfamily/Winged helix DNA-binding domain"/>
    <property type="match status" value="1"/>
</dbReference>
<name>A0A194AHG8_9BACT</name>
<dbReference type="NCBIfam" id="TIGR00358">
    <property type="entry name" value="3_prime_RNase"/>
    <property type="match status" value="1"/>
</dbReference>
<dbReference type="InterPro" id="IPR013223">
    <property type="entry name" value="RNase_B_OB_dom"/>
</dbReference>
<evidence type="ECO:0000313" key="11">
    <source>
        <dbReference type="Proteomes" id="UP000095200"/>
    </source>
</evidence>
<comment type="subcellular location">
    <subcellularLocation>
        <location evidence="2 8">Cytoplasm</location>
    </subcellularLocation>
</comment>
<feature type="domain" description="S1 motif" evidence="9">
    <location>
        <begin position="633"/>
        <end position="714"/>
    </location>
</feature>
<dbReference type="InterPro" id="IPR004476">
    <property type="entry name" value="RNase_II/RNase_R"/>
</dbReference>
<evidence type="ECO:0000256" key="8">
    <source>
        <dbReference type="HAMAP-Rule" id="MF_01895"/>
    </source>
</evidence>
<dbReference type="GO" id="GO:0003723">
    <property type="term" value="F:RNA binding"/>
    <property type="evidence" value="ECO:0007669"/>
    <property type="project" value="UniProtKB-UniRule"/>
</dbReference>
<keyword evidence="4 8" id="KW-0540">Nuclease</keyword>
<dbReference type="InterPro" id="IPR011129">
    <property type="entry name" value="CSD"/>
</dbReference>
<reference evidence="11" key="1">
    <citation type="submission" date="2016-06" db="EMBL/GenBank/DDBJ databases">
        <title>Draft genome sequence of Desulfoplanes formicivorans strain Pf12B.</title>
        <authorList>
            <person name="Watanabe M."/>
            <person name="Kojima H."/>
            <person name="Fukui M."/>
        </authorList>
    </citation>
    <scope>NUCLEOTIDE SEQUENCE [LARGE SCALE GENOMIC DNA]</scope>
    <source>
        <strain evidence="11">Pf12B</strain>
    </source>
</reference>
<keyword evidence="6 8" id="KW-0269">Exonuclease</keyword>
<dbReference type="NCBIfam" id="TIGR02063">
    <property type="entry name" value="RNase_R"/>
    <property type="match status" value="1"/>
</dbReference>
<dbReference type="InterPro" id="IPR001900">
    <property type="entry name" value="RNase_II/R"/>
</dbReference>
<dbReference type="SMART" id="SM00316">
    <property type="entry name" value="S1"/>
    <property type="match status" value="1"/>
</dbReference>
<dbReference type="InterPro" id="IPR011805">
    <property type="entry name" value="RNase_R"/>
</dbReference>
<evidence type="ECO:0000256" key="1">
    <source>
        <dbReference type="ARBA" id="ARBA00001849"/>
    </source>
</evidence>
<sequence length="734" mass="81897">MARHRKKAPSQHARQKISSKSILDFFHEANRPLRVRDVLAAFSTGNNEKKQIKSILDTLVNQGKLLRSGHKLALVGKLPLVKGTLEVQRSGVGFVIPEDKRRKDIFVAPDNFGEAWPNDTVLVAILPGRRGRSQSGRIVRVLKRALSVLPCLVLKRVGPASFVCRPADPKIPLLFTADCNSLTVLPHPNDIILVSPDERIDKSMWMGTATSILGEEGTLAVQEKLVKIGHAIPGPFPPSAMHQAADLPSQPWPDDFKNRKDLRHLGLVTIDGASARDFDDAIHVARTNTGFRLHVAIADVSHYVLPGSPLDRVALERGNSYYFPLSVEPMLPEALSNGLCSLNPHEPRLAMVAEIEFSSQGIPQKSSFYSAVIMSHARLTYAQVNEALFLNNAEVRQELQDVLPMLETAEILARKLLANRQQRGSIDFDLPEPEIIQDPDELAIQVVPKKRHFGHQMIEEFMLAANEAVAEYLTACKVPFLYRVHPNPDQDKLDALMKLLARTDLGEQLPKGRSPKELQELLLVAKESDMEFLVNRLLLRSMMKAGYSPNNQGHFGLASECYCHFTSPIRRYADINVHRALKACLAHQEARLPGKKSLIKLGDAINQCERKAMQAEREILKRATILHLRERIGEVFVGVISGLADFGFWVELEDILAEGLVRMSTLGDDYYAFLNREQIILGQRTGKTYKLGQRVHVRVENASLGRLEIDLGIVEEGNNQGTGANARKQRQPRS</sequence>
<dbReference type="GO" id="GO:0005829">
    <property type="term" value="C:cytosol"/>
    <property type="evidence" value="ECO:0007669"/>
    <property type="project" value="TreeGrafter"/>
</dbReference>
<comment type="caution">
    <text evidence="10">The sequence shown here is derived from an EMBL/GenBank/DDBJ whole genome shotgun (WGS) entry which is preliminary data.</text>
</comment>
<dbReference type="Pfam" id="PF08206">
    <property type="entry name" value="OB_RNB"/>
    <property type="match status" value="1"/>
</dbReference>
<dbReference type="GO" id="GO:0006402">
    <property type="term" value="P:mRNA catabolic process"/>
    <property type="evidence" value="ECO:0007669"/>
    <property type="project" value="TreeGrafter"/>
</dbReference>
<accession>A0A194AHG8</accession>
<dbReference type="AlphaFoldDB" id="A0A194AHG8"/>
<dbReference type="InterPro" id="IPR012340">
    <property type="entry name" value="NA-bd_OB-fold"/>
</dbReference>
<comment type="catalytic activity">
    <reaction evidence="1 8">
        <text>Exonucleolytic cleavage in the 3'- to 5'-direction to yield nucleoside 5'-phosphates.</text>
        <dbReference type="EC" id="3.1.13.1"/>
    </reaction>
</comment>
<dbReference type="InterPro" id="IPR050180">
    <property type="entry name" value="RNR_Ribonuclease"/>
</dbReference>
<dbReference type="Pfam" id="PF07106">
    <property type="entry name" value="WHD_TBPIP"/>
    <property type="match status" value="1"/>
</dbReference>
<evidence type="ECO:0000256" key="6">
    <source>
        <dbReference type="ARBA" id="ARBA00022839"/>
    </source>
</evidence>
<evidence type="ECO:0000313" key="10">
    <source>
        <dbReference type="EMBL" id="GAU08655.1"/>
    </source>
</evidence>
<dbReference type="Pfam" id="PF00575">
    <property type="entry name" value="S1"/>
    <property type="match status" value="1"/>
</dbReference>
<dbReference type="RefSeq" id="WP_069858355.1">
    <property type="nucleotide sequence ID" value="NZ_BDFE01000015.1"/>
</dbReference>
<dbReference type="EC" id="3.1.13.1" evidence="8"/>
<dbReference type="OrthoDB" id="9764149at2"/>
<comment type="function">
    <text evidence="8">3'-5' exoribonuclease that releases 5'-nucleoside monophosphates and is involved in maturation of structured RNAs.</text>
</comment>
<dbReference type="CDD" id="cd04471">
    <property type="entry name" value="S1_RNase_R"/>
    <property type="match status" value="1"/>
</dbReference>
<evidence type="ECO:0000259" key="9">
    <source>
        <dbReference type="PROSITE" id="PS50126"/>
    </source>
</evidence>
<dbReference type="SMART" id="SM00955">
    <property type="entry name" value="RNB"/>
    <property type="match status" value="1"/>
</dbReference>
<dbReference type="Pfam" id="PF00773">
    <property type="entry name" value="RNB"/>
    <property type="match status" value="1"/>
</dbReference>
<dbReference type="PANTHER" id="PTHR23355:SF9">
    <property type="entry name" value="DIS3-LIKE EXONUCLEASE 2"/>
    <property type="match status" value="1"/>
</dbReference>
<evidence type="ECO:0000256" key="4">
    <source>
        <dbReference type="ARBA" id="ARBA00022722"/>
    </source>
</evidence>
<dbReference type="SMART" id="SM00357">
    <property type="entry name" value="CSP"/>
    <property type="match status" value="1"/>
</dbReference>
<evidence type="ECO:0000256" key="5">
    <source>
        <dbReference type="ARBA" id="ARBA00022801"/>
    </source>
</evidence>
<dbReference type="InterPro" id="IPR036388">
    <property type="entry name" value="WH-like_DNA-bd_sf"/>
</dbReference>
<dbReference type="InterPro" id="IPR010776">
    <property type="entry name" value="Hop2_WH_dom"/>
</dbReference>
<organism evidence="10 11">
    <name type="scientific">Desulfoplanes formicivorans</name>
    <dbReference type="NCBI Taxonomy" id="1592317"/>
    <lineage>
        <taxon>Bacteria</taxon>
        <taxon>Pseudomonadati</taxon>
        <taxon>Thermodesulfobacteriota</taxon>
        <taxon>Desulfovibrionia</taxon>
        <taxon>Desulfovibrionales</taxon>
        <taxon>Desulfoplanaceae</taxon>
        <taxon>Desulfoplanes</taxon>
    </lineage>
</organism>
<keyword evidence="7 8" id="KW-0694">RNA-binding</keyword>
<evidence type="ECO:0000256" key="7">
    <source>
        <dbReference type="ARBA" id="ARBA00022884"/>
    </source>
</evidence>
<gene>
    <name evidence="8" type="primary">rnr</name>
    <name evidence="10" type="ORF">DPF_1371</name>
</gene>
<dbReference type="PROSITE" id="PS50126">
    <property type="entry name" value="S1"/>
    <property type="match status" value="1"/>
</dbReference>
<dbReference type="InterPro" id="IPR003029">
    <property type="entry name" value="S1_domain"/>
</dbReference>
<dbReference type="HAMAP" id="MF_01895">
    <property type="entry name" value="RNase_R"/>
    <property type="match status" value="1"/>
</dbReference>
<dbReference type="PANTHER" id="PTHR23355">
    <property type="entry name" value="RIBONUCLEASE"/>
    <property type="match status" value="1"/>
</dbReference>
<proteinExistence type="inferred from homology"/>
<evidence type="ECO:0000256" key="2">
    <source>
        <dbReference type="ARBA" id="ARBA00004496"/>
    </source>
</evidence>
<dbReference type="Gene3D" id="2.40.50.140">
    <property type="entry name" value="Nucleic acid-binding proteins"/>
    <property type="match status" value="2"/>
</dbReference>
<dbReference type="SUPFAM" id="SSF50249">
    <property type="entry name" value="Nucleic acid-binding proteins"/>
    <property type="match status" value="3"/>
</dbReference>
<protein>
    <recommendedName>
        <fullName evidence="8">Ribonuclease R</fullName>
        <shortName evidence="8">RNase R</shortName>
        <ecNumber evidence="8">3.1.13.1</ecNumber>
    </recommendedName>
</protein>